<dbReference type="PANTHER" id="PTHR24096:SF251">
    <property type="entry name" value="4-COUMARATE--COA LIGASE-LIKE 9"/>
    <property type="match status" value="1"/>
</dbReference>
<dbReference type="AlphaFoldDB" id="A0AAQ3KWK4"/>
<dbReference type="SUPFAM" id="SSF56801">
    <property type="entry name" value="Acetyl-CoA synthetase-like"/>
    <property type="match status" value="1"/>
</dbReference>
<organism evidence="5 6">
    <name type="scientific">Canna indica</name>
    <name type="common">Indian-shot</name>
    <dbReference type="NCBI Taxonomy" id="4628"/>
    <lineage>
        <taxon>Eukaryota</taxon>
        <taxon>Viridiplantae</taxon>
        <taxon>Streptophyta</taxon>
        <taxon>Embryophyta</taxon>
        <taxon>Tracheophyta</taxon>
        <taxon>Spermatophyta</taxon>
        <taxon>Magnoliopsida</taxon>
        <taxon>Liliopsida</taxon>
        <taxon>Zingiberales</taxon>
        <taxon>Cannaceae</taxon>
        <taxon>Canna</taxon>
    </lineage>
</organism>
<dbReference type="InterPro" id="IPR042099">
    <property type="entry name" value="ANL_N_sf"/>
</dbReference>
<evidence type="ECO:0000313" key="5">
    <source>
        <dbReference type="EMBL" id="WOL16039.1"/>
    </source>
</evidence>
<evidence type="ECO:0000313" key="6">
    <source>
        <dbReference type="Proteomes" id="UP001327560"/>
    </source>
</evidence>
<sequence>MDRLLKCPTNYAPLSPSPSCRGSRQYTTTAPPSSTGTPSQPLESLPLFTIAFAFSLLPSSLPSHPAIIDAATSAFVSYTDFVARVRSLATTLCSRTSLSKGGVSFVIAPSGIDIPVLYFALLSIGVVVSPVNALSTPDEITHQIRLSNPSIAFATTATASKLPPNLPTILLGSPHFRSLFASTEETLPLPKLCVDHRHIQRLVAGGID</sequence>
<feature type="compositionally biased region" description="Low complexity" evidence="3">
    <location>
        <begin position="27"/>
        <end position="39"/>
    </location>
</feature>
<evidence type="ECO:0000256" key="3">
    <source>
        <dbReference type="SAM" id="MobiDB-lite"/>
    </source>
</evidence>
<proteinExistence type="predicted"/>
<protein>
    <recommendedName>
        <fullName evidence="4">AMP-dependent synthetase/ligase domain-containing protein</fullName>
    </recommendedName>
</protein>
<dbReference type="Gene3D" id="3.40.50.12780">
    <property type="entry name" value="N-terminal domain of ligase-like"/>
    <property type="match status" value="1"/>
</dbReference>
<dbReference type="EMBL" id="CP136897">
    <property type="protein sequence ID" value="WOL16039.1"/>
    <property type="molecule type" value="Genomic_DNA"/>
</dbReference>
<dbReference type="GO" id="GO:0016878">
    <property type="term" value="F:acid-thiol ligase activity"/>
    <property type="evidence" value="ECO:0007669"/>
    <property type="project" value="UniProtKB-ARBA"/>
</dbReference>
<accession>A0AAQ3KWK4</accession>
<evidence type="ECO:0000256" key="1">
    <source>
        <dbReference type="ARBA" id="ARBA00022598"/>
    </source>
</evidence>
<evidence type="ECO:0000256" key="2">
    <source>
        <dbReference type="ARBA" id="ARBA00022840"/>
    </source>
</evidence>
<keyword evidence="6" id="KW-1185">Reference proteome</keyword>
<dbReference type="Pfam" id="PF00501">
    <property type="entry name" value="AMP-binding"/>
    <property type="match status" value="1"/>
</dbReference>
<feature type="domain" description="AMP-dependent synthetase/ligase" evidence="4">
    <location>
        <begin position="62"/>
        <end position="164"/>
    </location>
</feature>
<dbReference type="InterPro" id="IPR000873">
    <property type="entry name" value="AMP-dep_synth/lig_dom"/>
</dbReference>
<name>A0AAQ3KWK4_9LILI</name>
<gene>
    <name evidence="5" type="ORF">Cni_G24821</name>
</gene>
<evidence type="ECO:0000259" key="4">
    <source>
        <dbReference type="Pfam" id="PF00501"/>
    </source>
</evidence>
<dbReference type="GO" id="GO:0005524">
    <property type="term" value="F:ATP binding"/>
    <property type="evidence" value="ECO:0007669"/>
    <property type="project" value="UniProtKB-KW"/>
</dbReference>
<dbReference type="Proteomes" id="UP001327560">
    <property type="component" value="Chromosome 8"/>
</dbReference>
<dbReference type="PANTHER" id="PTHR24096">
    <property type="entry name" value="LONG-CHAIN-FATTY-ACID--COA LIGASE"/>
    <property type="match status" value="1"/>
</dbReference>
<feature type="compositionally biased region" description="Polar residues" evidence="3">
    <location>
        <begin position="17"/>
        <end position="26"/>
    </location>
</feature>
<keyword evidence="1" id="KW-0436">Ligase</keyword>
<keyword evidence="2" id="KW-0547">Nucleotide-binding</keyword>
<keyword evidence="2" id="KW-0067">ATP-binding</keyword>
<dbReference type="GO" id="GO:0016405">
    <property type="term" value="F:CoA-ligase activity"/>
    <property type="evidence" value="ECO:0007669"/>
    <property type="project" value="TreeGrafter"/>
</dbReference>
<reference evidence="5 6" key="1">
    <citation type="submission" date="2023-10" db="EMBL/GenBank/DDBJ databases">
        <title>Chromosome-scale genome assembly provides insights into flower coloration mechanisms of Canna indica.</title>
        <authorList>
            <person name="Li C."/>
        </authorList>
    </citation>
    <scope>NUCLEOTIDE SEQUENCE [LARGE SCALE GENOMIC DNA]</scope>
    <source>
        <tissue evidence="5">Flower</tissue>
    </source>
</reference>
<feature type="region of interest" description="Disordered" evidence="3">
    <location>
        <begin position="1"/>
        <end position="40"/>
    </location>
</feature>